<dbReference type="InterPro" id="IPR029082">
    <property type="entry name" value="Imm35"/>
</dbReference>
<proteinExistence type="predicted"/>
<protein>
    <submittedName>
        <fullName evidence="2">YrhB domain-containing protein</fullName>
    </submittedName>
</protein>
<evidence type="ECO:0000313" key="2">
    <source>
        <dbReference type="EMBL" id="MDG3007557.1"/>
    </source>
</evidence>
<accession>A0ABT6FIZ8</accession>
<comment type="caution">
    <text evidence="2">The sequence shown here is derived from an EMBL/GenBank/DDBJ whole genome shotgun (WGS) entry which is preliminary data.</text>
</comment>
<feature type="domain" description="Immunity protein 35" evidence="1">
    <location>
        <begin position="24"/>
        <end position="81"/>
    </location>
</feature>
<keyword evidence="3" id="KW-1185">Reference proteome</keyword>
<dbReference type="EMBL" id="JARRAG010000002">
    <property type="protein sequence ID" value="MDG3007557.1"/>
    <property type="molecule type" value="Genomic_DNA"/>
</dbReference>
<evidence type="ECO:0000259" key="1">
    <source>
        <dbReference type="Pfam" id="PF15567"/>
    </source>
</evidence>
<dbReference type="RefSeq" id="WP_277863835.1">
    <property type="nucleotide sequence ID" value="NZ_JARRAG010000002.1"/>
</dbReference>
<reference evidence="2 3" key="1">
    <citation type="submission" date="2023-03" db="EMBL/GenBank/DDBJ databases">
        <title>Paludisphaera mucosa sp. nov. a novel planctomycete from northern fen.</title>
        <authorList>
            <person name="Ivanova A."/>
        </authorList>
    </citation>
    <scope>NUCLEOTIDE SEQUENCE [LARGE SCALE GENOMIC DNA]</scope>
    <source>
        <strain evidence="2 3">Pla2</strain>
    </source>
</reference>
<name>A0ABT6FIZ8_9BACT</name>
<gene>
    <name evidence="2" type="ORF">PZE19_27660</name>
</gene>
<dbReference type="Proteomes" id="UP001216907">
    <property type="component" value="Unassembled WGS sequence"/>
</dbReference>
<sequence length="183" mass="20636">MLSRDGARLQVFLELRRRHGLRSGPWELVILDDLTIEREWGWVFFYTTRGWRDGDLRYAVGGNGPLLIDRHDGSIRSTGTSGATEDAVADYEAELERRREAWELVIREPADAPLEMVSRLRRGLGLTPAEAIALRKRLPGVCRTGARRDLEPDLARLLAAGVAAEIRQAARPQHPFSTGWELL</sequence>
<dbReference type="Pfam" id="PF15567">
    <property type="entry name" value="Imm35"/>
    <property type="match status" value="1"/>
</dbReference>
<evidence type="ECO:0000313" key="3">
    <source>
        <dbReference type="Proteomes" id="UP001216907"/>
    </source>
</evidence>
<organism evidence="2 3">
    <name type="scientific">Paludisphaera mucosa</name>
    <dbReference type="NCBI Taxonomy" id="3030827"/>
    <lineage>
        <taxon>Bacteria</taxon>
        <taxon>Pseudomonadati</taxon>
        <taxon>Planctomycetota</taxon>
        <taxon>Planctomycetia</taxon>
        <taxon>Isosphaerales</taxon>
        <taxon>Isosphaeraceae</taxon>
        <taxon>Paludisphaera</taxon>
    </lineage>
</organism>